<dbReference type="AlphaFoldDB" id="A0A818UWS3"/>
<protein>
    <submittedName>
        <fullName evidence="2">Uncharacterized protein</fullName>
    </submittedName>
</protein>
<reference evidence="2" key="1">
    <citation type="submission" date="2021-02" db="EMBL/GenBank/DDBJ databases">
        <authorList>
            <person name="Nowell W R."/>
        </authorList>
    </citation>
    <scope>NUCLEOTIDE SEQUENCE</scope>
</reference>
<sequence>MSSNNITIIKTSGPSTESLIAAYYSLTLIIVSTIFNITAFIILCRSTFRNIRARLTPHSMRAMTIIETLMLYG</sequence>
<evidence type="ECO:0000256" key="1">
    <source>
        <dbReference type="SAM" id="Phobius"/>
    </source>
</evidence>
<keyword evidence="1" id="KW-0472">Membrane</keyword>
<dbReference type="Proteomes" id="UP000663836">
    <property type="component" value="Unassembled WGS sequence"/>
</dbReference>
<gene>
    <name evidence="2" type="ORF">JBS370_LOCUS9688</name>
</gene>
<organism evidence="2 3">
    <name type="scientific">Rotaria sordida</name>
    <dbReference type="NCBI Taxonomy" id="392033"/>
    <lineage>
        <taxon>Eukaryota</taxon>
        <taxon>Metazoa</taxon>
        <taxon>Spiralia</taxon>
        <taxon>Gnathifera</taxon>
        <taxon>Rotifera</taxon>
        <taxon>Eurotatoria</taxon>
        <taxon>Bdelloidea</taxon>
        <taxon>Philodinida</taxon>
        <taxon>Philodinidae</taxon>
        <taxon>Rotaria</taxon>
    </lineage>
</organism>
<accession>A0A818UWS3</accession>
<feature type="transmembrane region" description="Helical" evidence="1">
    <location>
        <begin position="20"/>
        <end position="44"/>
    </location>
</feature>
<evidence type="ECO:0000313" key="3">
    <source>
        <dbReference type="Proteomes" id="UP000663836"/>
    </source>
</evidence>
<keyword evidence="1" id="KW-0812">Transmembrane</keyword>
<comment type="caution">
    <text evidence="2">The sequence shown here is derived from an EMBL/GenBank/DDBJ whole genome shotgun (WGS) entry which is preliminary data.</text>
</comment>
<keyword evidence="1" id="KW-1133">Transmembrane helix</keyword>
<evidence type="ECO:0000313" key="2">
    <source>
        <dbReference type="EMBL" id="CAF3703875.1"/>
    </source>
</evidence>
<dbReference type="EMBL" id="CAJOBD010000669">
    <property type="protein sequence ID" value="CAF3703875.1"/>
    <property type="molecule type" value="Genomic_DNA"/>
</dbReference>
<proteinExistence type="predicted"/>
<name>A0A818UWS3_9BILA</name>